<evidence type="ECO:0000313" key="6">
    <source>
        <dbReference type="EMBL" id="VDP74252.1"/>
    </source>
</evidence>
<proteinExistence type="inferred from homology"/>
<dbReference type="GO" id="GO:0019887">
    <property type="term" value="F:protein kinase regulator activity"/>
    <property type="evidence" value="ECO:0007669"/>
    <property type="project" value="InterPro"/>
</dbReference>
<gene>
    <name evidence="6" type="ORF">ECPE_LOCUS4999</name>
</gene>
<dbReference type="InterPro" id="IPR035991">
    <property type="entry name" value="Casein_kinase_II_beta-like"/>
</dbReference>
<evidence type="ECO:0000256" key="3">
    <source>
        <dbReference type="ARBA" id="ARBA00022553"/>
    </source>
</evidence>
<dbReference type="PANTHER" id="PTHR11740:SF0">
    <property type="entry name" value="CASEIN KINASE II SUBUNIT BETA"/>
    <property type="match status" value="1"/>
</dbReference>
<dbReference type="GO" id="GO:0005737">
    <property type="term" value="C:cytoplasm"/>
    <property type="evidence" value="ECO:0007669"/>
    <property type="project" value="TreeGrafter"/>
</dbReference>
<dbReference type="OrthoDB" id="3971593at2759"/>
<evidence type="ECO:0000256" key="5">
    <source>
        <dbReference type="RuleBase" id="RU361268"/>
    </source>
</evidence>
<dbReference type="SMART" id="SM01085">
    <property type="entry name" value="CK_II_beta"/>
    <property type="match status" value="1"/>
</dbReference>
<evidence type="ECO:0000256" key="1">
    <source>
        <dbReference type="ARBA" id="ARBA00006941"/>
    </source>
</evidence>
<dbReference type="InterPro" id="IPR016149">
    <property type="entry name" value="Casein_kin_II_reg-sub_N"/>
</dbReference>
<dbReference type="PROSITE" id="PS01101">
    <property type="entry name" value="CK2_BETA"/>
    <property type="match status" value="1"/>
</dbReference>
<keyword evidence="3" id="KW-0597">Phosphoprotein</keyword>
<dbReference type="GO" id="GO:0016055">
    <property type="term" value="P:Wnt signaling pathway"/>
    <property type="evidence" value="ECO:0007669"/>
    <property type="project" value="UniProtKB-KW"/>
</dbReference>
<dbReference type="EMBL" id="UZAN01041839">
    <property type="protein sequence ID" value="VDP74252.1"/>
    <property type="molecule type" value="Genomic_DNA"/>
</dbReference>
<dbReference type="Gene3D" id="1.10.1820.10">
    <property type="entry name" value="protein kinase ck2 holoenzyme, chain C, domain 1"/>
    <property type="match status" value="1"/>
</dbReference>
<dbReference type="Pfam" id="PF01214">
    <property type="entry name" value="CK_II_beta"/>
    <property type="match status" value="1"/>
</dbReference>
<dbReference type="Proteomes" id="UP000272942">
    <property type="component" value="Unassembled WGS sequence"/>
</dbReference>
<dbReference type="FunFam" id="1.10.1820.10:FF:000001">
    <property type="entry name" value="Casein kinase II subunit beta"/>
    <property type="match status" value="1"/>
</dbReference>
<evidence type="ECO:0000256" key="4">
    <source>
        <dbReference type="ARBA" id="ARBA00022687"/>
    </source>
</evidence>
<dbReference type="AlphaFoldDB" id="A0A183ADG4"/>
<evidence type="ECO:0000256" key="2">
    <source>
        <dbReference type="ARBA" id="ARBA00017775"/>
    </source>
</evidence>
<keyword evidence="7" id="KW-1185">Reference proteome</keyword>
<sequence>MSSSEEVSWIAWFCGLRGNEFFCEVEEDYIQDRFNLTGLSEQVPEYREALDMILDLENDPSDNQENTDLVEQAAEMLYGLIHARYIMTNRGICVMVAKWQQGDFGSCPRVYCENQPCLPIGLSDIPGEAMVKIYCPRCQDVYTPKSTRHHYTDGAYFGTGFPNMLFLVHPEYRPKRAPKQFTARLYGFKIHPLAYQLQYQAASSITGPMRSFAKRQ</sequence>
<dbReference type="PRINTS" id="PR00472">
    <property type="entry name" value="CASNKINASEII"/>
</dbReference>
<dbReference type="InterPro" id="IPR000704">
    <property type="entry name" value="Casein_kinase_II_reg-sub"/>
</dbReference>
<accession>A0A183ADG4</accession>
<organism evidence="8">
    <name type="scientific">Echinostoma caproni</name>
    <dbReference type="NCBI Taxonomy" id="27848"/>
    <lineage>
        <taxon>Eukaryota</taxon>
        <taxon>Metazoa</taxon>
        <taxon>Spiralia</taxon>
        <taxon>Lophotrochozoa</taxon>
        <taxon>Platyhelminthes</taxon>
        <taxon>Trematoda</taxon>
        <taxon>Digenea</taxon>
        <taxon>Plagiorchiida</taxon>
        <taxon>Echinostomata</taxon>
        <taxon>Echinostomatoidea</taxon>
        <taxon>Echinostomatidae</taxon>
        <taxon>Echinostoma</taxon>
    </lineage>
</organism>
<dbReference type="WBParaSite" id="ECPE_0000501101-mRNA-1">
    <property type="protein sequence ID" value="ECPE_0000501101-mRNA-1"/>
    <property type="gene ID" value="ECPE_0000501101"/>
</dbReference>
<comment type="similarity">
    <text evidence="1 5">Belongs to the casein kinase 2 subunit beta family.</text>
</comment>
<comment type="subunit">
    <text evidence="5">Tetramer of two alpha and two beta subunits.</text>
</comment>
<evidence type="ECO:0000313" key="8">
    <source>
        <dbReference type="WBParaSite" id="ECPE_0000501101-mRNA-1"/>
    </source>
</evidence>
<dbReference type="GO" id="GO:0005956">
    <property type="term" value="C:protein kinase CK2 complex"/>
    <property type="evidence" value="ECO:0007669"/>
    <property type="project" value="UniProtKB-UniRule"/>
</dbReference>
<dbReference type="FunFam" id="2.20.25.20:FF:000002">
    <property type="entry name" value="Casein kinase II subunit beta"/>
    <property type="match status" value="1"/>
</dbReference>
<keyword evidence="4" id="KW-0879">Wnt signaling pathway</keyword>
<reference evidence="8" key="1">
    <citation type="submission" date="2016-06" db="UniProtKB">
        <authorList>
            <consortium name="WormBaseParasite"/>
        </authorList>
    </citation>
    <scope>IDENTIFICATION</scope>
</reference>
<dbReference type="Gene3D" id="2.20.25.20">
    <property type="match status" value="1"/>
</dbReference>
<reference evidence="6 7" key="2">
    <citation type="submission" date="2018-11" db="EMBL/GenBank/DDBJ databases">
        <authorList>
            <consortium name="Pathogen Informatics"/>
        </authorList>
    </citation>
    <scope>NUCLEOTIDE SEQUENCE [LARGE SCALE GENOMIC DNA]</scope>
    <source>
        <strain evidence="6 7">Egypt</strain>
    </source>
</reference>
<evidence type="ECO:0000313" key="7">
    <source>
        <dbReference type="Proteomes" id="UP000272942"/>
    </source>
</evidence>
<dbReference type="SUPFAM" id="SSF57798">
    <property type="entry name" value="Casein kinase II beta subunit"/>
    <property type="match status" value="1"/>
</dbReference>
<name>A0A183ADG4_9TREM</name>
<protein>
    <recommendedName>
        <fullName evidence="2 5">Casein kinase II subunit beta</fullName>
        <shortName evidence="5">CK II beta</shortName>
    </recommendedName>
</protein>
<dbReference type="PANTHER" id="PTHR11740">
    <property type="entry name" value="CASEIN KINASE II SUBUNIT BETA"/>
    <property type="match status" value="1"/>
</dbReference>